<feature type="domain" description="RCK N-terminal" evidence="1">
    <location>
        <begin position="9"/>
        <end position="127"/>
    </location>
</feature>
<dbReference type="Proteomes" id="UP000064893">
    <property type="component" value="Chromosome"/>
</dbReference>
<dbReference type="PROSITE" id="PS51202">
    <property type="entry name" value="RCK_C"/>
    <property type="match status" value="1"/>
</dbReference>
<dbReference type="Pfam" id="PF02254">
    <property type="entry name" value="TrkA_N"/>
    <property type="match status" value="1"/>
</dbReference>
<dbReference type="InterPro" id="IPR036291">
    <property type="entry name" value="NAD(P)-bd_dom_sf"/>
</dbReference>
<dbReference type="OrthoDB" id="9781411at2"/>
<dbReference type="STRING" id="1307839.L21SP5_02476"/>
<dbReference type="InterPro" id="IPR050721">
    <property type="entry name" value="Trk_Ktr_HKT_K-transport"/>
</dbReference>
<dbReference type="InterPro" id="IPR003148">
    <property type="entry name" value="RCK_N"/>
</dbReference>
<proteinExistence type="predicted"/>
<name>A0A0S2I1P3_9BACT</name>
<dbReference type="KEGG" id="blq:L21SP5_02476"/>
<dbReference type="GO" id="GO:0006813">
    <property type="term" value="P:potassium ion transport"/>
    <property type="evidence" value="ECO:0007669"/>
    <property type="project" value="InterPro"/>
</dbReference>
<dbReference type="PROSITE" id="PS51201">
    <property type="entry name" value="RCK_N"/>
    <property type="match status" value="1"/>
</dbReference>
<evidence type="ECO:0000313" key="3">
    <source>
        <dbReference type="EMBL" id="ALO16101.1"/>
    </source>
</evidence>
<dbReference type="InterPro" id="IPR036721">
    <property type="entry name" value="RCK_C_sf"/>
</dbReference>
<accession>A0A0S2I1P3</accession>
<dbReference type="RefSeq" id="WP_057953503.1">
    <property type="nucleotide sequence ID" value="NZ_CP013118.1"/>
</dbReference>
<dbReference type="PANTHER" id="PTHR43833">
    <property type="entry name" value="POTASSIUM CHANNEL PROTEIN 2-RELATED-RELATED"/>
    <property type="match status" value="1"/>
</dbReference>
<keyword evidence="4" id="KW-1185">Reference proteome</keyword>
<dbReference type="Gene3D" id="3.40.50.720">
    <property type="entry name" value="NAD(P)-binding Rossmann-like Domain"/>
    <property type="match status" value="1"/>
</dbReference>
<sequence>MKQNFDLTEKHIIVCGYGRVGKQASVDLLNHYEKFVILERDERVIDQIKENQQFQYLNGDATEDEVLEKANIRSARALLATFPSDADNLFVIVTARALNPDLKIISRVSEEVNIDKLLEAGANEVIMPDKVGGSHMAQLVTRPDLIEFLDTLLLQSTEDVNLDEIQCLSVPDGKETTIASLELRQKAGVNVVGIKKAGGDFIHNPAPSIEVTNQDILLVLGTPAQIQTMRDLIKACND</sequence>
<dbReference type="EMBL" id="CP013118">
    <property type="protein sequence ID" value="ALO16101.1"/>
    <property type="molecule type" value="Genomic_DNA"/>
</dbReference>
<dbReference type="GO" id="GO:0008324">
    <property type="term" value="F:monoatomic cation transmembrane transporter activity"/>
    <property type="evidence" value="ECO:0007669"/>
    <property type="project" value="InterPro"/>
</dbReference>
<dbReference type="SUPFAM" id="SSF51735">
    <property type="entry name" value="NAD(P)-binding Rossmann-fold domains"/>
    <property type="match status" value="1"/>
</dbReference>
<evidence type="ECO:0000259" key="1">
    <source>
        <dbReference type="PROSITE" id="PS51201"/>
    </source>
</evidence>
<dbReference type="AlphaFoldDB" id="A0A0S2I1P3"/>
<dbReference type="InterPro" id="IPR006037">
    <property type="entry name" value="RCK_C"/>
</dbReference>
<feature type="domain" description="RCK C-terminal" evidence="2">
    <location>
        <begin position="149"/>
        <end position="235"/>
    </location>
</feature>
<protein>
    <submittedName>
        <fullName evidence="3">Inner membrane protein YbaL</fullName>
    </submittedName>
</protein>
<dbReference type="Gene3D" id="3.30.70.1450">
    <property type="entry name" value="Regulator of K+ conductance, C-terminal domain"/>
    <property type="match status" value="1"/>
</dbReference>
<organism evidence="3 4">
    <name type="scientific">Salinivirga cyanobacteriivorans</name>
    <dbReference type="NCBI Taxonomy" id="1307839"/>
    <lineage>
        <taxon>Bacteria</taxon>
        <taxon>Pseudomonadati</taxon>
        <taxon>Bacteroidota</taxon>
        <taxon>Bacteroidia</taxon>
        <taxon>Bacteroidales</taxon>
        <taxon>Salinivirgaceae</taxon>
        <taxon>Salinivirga</taxon>
    </lineage>
</organism>
<dbReference type="Pfam" id="PF02080">
    <property type="entry name" value="TrkA_C"/>
    <property type="match status" value="1"/>
</dbReference>
<gene>
    <name evidence="3" type="primary">ybaL_2</name>
    <name evidence="3" type="ORF">L21SP5_02476</name>
</gene>
<evidence type="ECO:0000259" key="2">
    <source>
        <dbReference type="PROSITE" id="PS51202"/>
    </source>
</evidence>
<reference evidence="3 4" key="1">
    <citation type="submission" date="2015-11" db="EMBL/GenBank/DDBJ databases">
        <title>Description and complete genome sequence of a novel strain predominating in hypersaline microbial mats and representing a new family of the Bacteriodetes phylum.</title>
        <authorList>
            <person name="Spring S."/>
            <person name="Bunk B."/>
            <person name="Sproer C."/>
            <person name="Klenk H.-P."/>
        </authorList>
    </citation>
    <scope>NUCLEOTIDE SEQUENCE [LARGE SCALE GENOMIC DNA]</scope>
    <source>
        <strain evidence="3 4">L21-Spi-D4</strain>
    </source>
</reference>
<dbReference type="SUPFAM" id="SSF116726">
    <property type="entry name" value="TrkA C-terminal domain-like"/>
    <property type="match status" value="1"/>
</dbReference>
<dbReference type="PANTHER" id="PTHR43833:SF9">
    <property type="entry name" value="POTASSIUM CHANNEL PROTEIN YUGO-RELATED"/>
    <property type="match status" value="1"/>
</dbReference>
<evidence type="ECO:0000313" key="4">
    <source>
        <dbReference type="Proteomes" id="UP000064893"/>
    </source>
</evidence>